<sequence>MKAVVQRVSSASVVVNGNVISSINKGICVLIGISRRDTQQDADYIIRKLLNLRLFENANGKRWDLSVKEKQFEILCVSQFTLYSVLKGNKLDFHNAMNPLESQQFYETFLENLKKSYDPQLVKDGKFGEYMQVDIKNDGPVTITLDSQRKDGSETVETL</sequence>
<dbReference type="NCBIfam" id="TIGR00256">
    <property type="entry name" value="D-aminoacyl-tRNA deacylase"/>
    <property type="match status" value="1"/>
</dbReference>
<dbReference type="InterPro" id="IPR023509">
    <property type="entry name" value="DTD-like_sf"/>
</dbReference>
<reference evidence="6 7" key="1">
    <citation type="journal article" date="2018" name="Gigascience">
        <title>Genomes of trombidid mites reveal novel predicted allergens and laterally-transferred genes associated with secondary metabolism.</title>
        <authorList>
            <person name="Dong X."/>
            <person name="Chaisiri K."/>
            <person name="Xia D."/>
            <person name="Armstrong S.D."/>
            <person name="Fang Y."/>
            <person name="Donnelly M.J."/>
            <person name="Kadowaki T."/>
            <person name="McGarry J.W."/>
            <person name="Darby A.C."/>
            <person name="Makepeace B.L."/>
        </authorList>
    </citation>
    <scope>NUCLEOTIDE SEQUENCE [LARGE SCALE GENOMIC DNA]</scope>
    <source>
        <strain evidence="6">UoL-UT</strain>
    </source>
</reference>
<dbReference type="FunFam" id="3.50.80.10:FF:000001">
    <property type="entry name" value="D-aminoacyl-tRNA deacylase"/>
    <property type="match status" value="1"/>
</dbReference>
<dbReference type="GO" id="GO:0000049">
    <property type="term" value="F:tRNA binding"/>
    <property type="evidence" value="ECO:0007669"/>
    <property type="project" value="UniProtKB-KW"/>
</dbReference>
<evidence type="ECO:0000256" key="2">
    <source>
        <dbReference type="ARBA" id="ARBA00013056"/>
    </source>
</evidence>
<evidence type="ECO:0000256" key="4">
    <source>
        <dbReference type="ARBA" id="ARBA00048018"/>
    </source>
</evidence>
<dbReference type="STRING" id="299467.A0A443RY33"/>
<comment type="caution">
    <text evidence="6">The sequence shown here is derived from an EMBL/GenBank/DDBJ whole genome shotgun (WGS) entry which is preliminary data.</text>
</comment>
<evidence type="ECO:0000313" key="7">
    <source>
        <dbReference type="Proteomes" id="UP000288716"/>
    </source>
</evidence>
<keyword evidence="5" id="KW-0694">RNA-binding</keyword>
<dbReference type="OrthoDB" id="275783at2759"/>
<proteinExistence type="inferred from homology"/>
<evidence type="ECO:0000256" key="5">
    <source>
        <dbReference type="RuleBase" id="RU003470"/>
    </source>
</evidence>
<dbReference type="GO" id="GO:0005737">
    <property type="term" value="C:cytoplasm"/>
    <property type="evidence" value="ECO:0007669"/>
    <property type="project" value="UniProtKB-SubCell"/>
</dbReference>
<comment type="catalytic activity">
    <reaction evidence="4">
        <text>a D-aminoacyl-tRNA + H2O = a tRNA + a D-alpha-amino acid + H(+)</text>
        <dbReference type="Rhea" id="RHEA:13953"/>
        <dbReference type="Rhea" id="RHEA-COMP:10123"/>
        <dbReference type="Rhea" id="RHEA-COMP:10124"/>
        <dbReference type="ChEBI" id="CHEBI:15377"/>
        <dbReference type="ChEBI" id="CHEBI:15378"/>
        <dbReference type="ChEBI" id="CHEBI:59871"/>
        <dbReference type="ChEBI" id="CHEBI:78442"/>
        <dbReference type="ChEBI" id="CHEBI:79333"/>
        <dbReference type="EC" id="3.1.1.96"/>
    </reaction>
</comment>
<dbReference type="SUPFAM" id="SSF69500">
    <property type="entry name" value="DTD-like"/>
    <property type="match status" value="1"/>
</dbReference>
<dbReference type="InterPro" id="IPR003732">
    <property type="entry name" value="Daa-tRNA_deacyls_DTD"/>
</dbReference>
<dbReference type="VEuPathDB" id="VectorBase:LDEU011789"/>
<accession>A0A443RY33</accession>
<dbReference type="CDD" id="cd00563">
    <property type="entry name" value="Dtyr_deacylase"/>
    <property type="match status" value="1"/>
</dbReference>
<dbReference type="Pfam" id="PF02580">
    <property type="entry name" value="Tyr_Deacylase"/>
    <property type="match status" value="1"/>
</dbReference>
<dbReference type="Proteomes" id="UP000288716">
    <property type="component" value="Unassembled WGS sequence"/>
</dbReference>
<comment type="subcellular location">
    <subcellularLocation>
        <location evidence="5">Cytoplasm</location>
    </subcellularLocation>
</comment>
<dbReference type="EMBL" id="NCKV01018873">
    <property type="protein sequence ID" value="RWS20251.1"/>
    <property type="molecule type" value="Genomic_DNA"/>
</dbReference>
<dbReference type="GO" id="GO:0051500">
    <property type="term" value="F:D-tyrosyl-tRNA(Tyr) deacylase activity"/>
    <property type="evidence" value="ECO:0007669"/>
    <property type="project" value="TreeGrafter"/>
</dbReference>
<keyword evidence="5" id="KW-0963">Cytoplasm</keyword>
<keyword evidence="5" id="KW-0820">tRNA-binding</keyword>
<dbReference type="AlphaFoldDB" id="A0A443RY33"/>
<keyword evidence="5" id="KW-0378">Hydrolase</keyword>
<name>A0A443RY33_9ACAR</name>
<comment type="similarity">
    <text evidence="1 5">Belongs to the DTD family.</text>
</comment>
<evidence type="ECO:0000313" key="6">
    <source>
        <dbReference type="EMBL" id="RWS20251.1"/>
    </source>
</evidence>
<dbReference type="EC" id="3.1.1.96" evidence="2 5"/>
<dbReference type="Gene3D" id="3.50.80.10">
    <property type="entry name" value="D-tyrosyl-tRNA(Tyr) deacylase"/>
    <property type="match status" value="1"/>
</dbReference>
<protein>
    <recommendedName>
        <fullName evidence="2 5">D-aminoacyl-tRNA deacylase</fullName>
        <ecNumber evidence="2 5">3.1.1.96</ecNumber>
    </recommendedName>
</protein>
<comment type="catalytic activity">
    <reaction evidence="3">
        <text>glycyl-tRNA(Ala) + H2O = tRNA(Ala) + glycine + H(+)</text>
        <dbReference type="Rhea" id="RHEA:53744"/>
        <dbReference type="Rhea" id="RHEA-COMP:9657"/>
        <dbReference type="Rhea" id="RHEA-COMP:13640"/>
        <dbReference type="ChEBI" id="CHEBI:15377"/>
        <dbReference type="ChEBI" id="CHEBI:15378"/>
        <dbReference type="ChEBI" id="CHEBI:57305"/>
        <dbReference type="ChEBI" id="CHEBI:78442"/>
        <dbReference type="ChEBI" id="CHEBI:78522"/>
        <dbReference type="EC" id="3.1.1.96"/>
    </reaction>
</comment>
<dbReference type="PANTHER" id="PTHR10472">
    <property type="entry name" value="D-TYROSYL-TRNA TYR DEACYLASE"/>
    <property type="match status" value="1"/>
</dbReference>
<organism evidence="6 7">
    <name type="scientific">Leptotrombidium deliense</name>
    <dbReference type="NCBI Taxonomy" id="299467"/>
    <lineage>
        <taxon>Eukaryota</taxon>
        <taxon>Metazoa</taxon>
        <taxon>Ecdysozoa</taxon>
        <taxon>Arthropoda</taxon>
        <taxon>Chelicerata</taxon>
        <taxon>Arachnida</taxon>
        <taxon>Acari</taxon>
        <taxon>Acariformes</taxon>
        <taxon>Trombidiformes</taxon>
        <taxon>Prostigmata</taxon>
        <taxon>Anystina</taxon>
        <taxon>Parasitengona</taxon>
        <taxon>Trombiculoidea</taxon>
        <taxon>Trombiculidae</taxon>
        <taxon>Leptotrombidium</taxon>
    </lineage>
</organism>
<keyword evidence="7" id="KW-1185">Reference proteome</keyword>
<evidence type="ECO:0000256" key="1">
    <source>
        <dbReference type="ARBA" id="ARBA00009673"/>
    </source>
</evidence>
<gene>
    <name evidence="6" type="ORF">B4U80_02189</name>
</gene>
<dbReference type="GO" id="GO:0106026">
    <property type="term" value="F:Gly-tRNA(Ala) deacylase activity"/>
    <property type="evidence" value="ECO:0007669"/>
    <property type="project" value="RHEA"/>
</dbReference>
<dbReference type="PANTHER" id="PTHR10472:SF5">
    <property type="entry name" value="D-AMINOACYL-TRNA DEACYLASE 1"/>
    <property type="match status" value="1"/>
</dbReference>
<evidence type="ECO:0000256" key="3">
    <source>
        <dbReference type="ARBA" id="ARBA00047676"/>
    </source>
</evidence>